<keyword evidence="1" id="KW-0732">Signal</keyword>
<gene>
    <name evidence="2" type="ORF">ACFFGY_03795</name>
</gene>
<proteinExistence type="predicted"/>
<protein>
    <recommendedName>
        <fullName evidence="4">Invasion associated locus B family protein</fullName>
    </recommendedName>
</protein>
<evidence type="ECO:0000256" key="1">
    <source>
        <dbReference type="SAM" id="SignalP"/>
    </source>
</evidence>
<evidence type="ECO:0008006" key="4">
    <source>
        <dbReference type="Google" id="ProtNLM"/>
    </source>
</evidence>
<reference evidence="2 3" key="1">
    <citation type="submission" date="2024-09" db="EMBL/GenBank/DDBJ databases">
        <authorList>
            <person name="Sun Q."/>
            <person name="Mori K."/>
        </authorList>
    </citation>
    <scope>NUCLEOTIDE SEQUENCE [LARGE SCALE GENOMIC DNA]</scope>
    <source>
        <strain evidence="2 3">TBRC 5777</strain>
    </source>
</reference>
<dbReference type="RefSeq" id="WP_377043054.1">
    <property type="nucleotide sequence ID" value="NZ_JBHLUN010000002.1"/>
</dbReference>
<sequence length="220" mass="23268">MLPSRLAPLAILLPLLPVLSGAAAAQLPGGSAGRDVEHAMEEIGSWLLSCTADPMTDRRTCRLMLRQPAVPATLGQSALTLEVLRRGDRAVPAVTARDLTLEGIGRGLLAFTGTAQLRFPPNKLFEMPCALEGRSVVCAPHDEDSPRAAAELAAADRALVRIVGLVPGESDGVAPTELRLRDTGEAVARWRARSPQDEAGAGAGFDLRNLLGRLLRFLNG</sequence>
<dbReference type="EMBL" id="JBHLUN010000002">
    <property type="protein sequence ID" value="MFC0407358.1"/>
    <property type="molecule type" value="Genomic_DNA"/>
</dbReference>
<evidence type="ECO:0000313" key="3">
    <source>
        <dbReference type="Proteomes" id="UP001589865"/>
    </source>
</evidence>
<dbReference type="Proteomes" id="UP001589865">
    <property type="component" value="Unassembled WGS sequence"/>
</dbReference>
<comment type="caution">
    <text evidence="2">The sequence shown here is derived from an EMBL/GenBank/DDBJ whole genome shotgun (WGS) entry which is preliminary data.</text>
</comment>
<name>A0ABV6JNP6_9PROT</name>
<keyword evidence="3" id="KW-1185">Reference proteome</keyword>
<evidence type="ECO:0000313" key="2">
    <source>
        <dbReference type="EMBL" id="MFC0407358.1"/>
    </source>
</evidence>
<feature type="signal peptide" evidence="1">
    <location>
        <begin position="1"/>
        <end position="24"/>
    </location>
</feature>
<feature type="chain" id="PRO_5046437465" description="Invasion associated locus B family protein" evidence="1">
    <location>
        <begin position="25"/>
        <end position="220"/>
    </location>
</feature>
<organism evidence="2 3">
    <name type="scientific">Roseomonas elaeocarpi</name>
    <dbReference type="NCBI Taxonomy" id="907779"/>
    <lineage>
        <taxon>Bacteria</taxon>
        <taxon>Pseudomonadati</taxon>
        <taxon>Pseudomonadota</taxon>
        <taxon>Alphaproteobacteria</taxon>
        <taxon>Acetobacterales</taxon>
        <taxon>Roseomonadaceae</taxon>
        <taxon>Roseomonas</taxon>
    </lineage>
</organism>
<accession>A0ABV6JNP6</accession>